<dbReference type="Gene3D" id="2.60.40.1240">
    <property type="match status" value="1"/>
</dbReference>
<feature type="signal peptide" evidence="3">
    <location>
        <begin position="1"/>
        <end position="25"/>
    </location>
</feature>
<dbReference type="EMBL" id="SOCP01000003">
    <property type="protein sequence ID" value="TDV54895.1"/>
    <property type="molecule type" value="Genomic_DNA"/>
</dbReference>
<evidence type="ECO:0000256" key="2">
    <source>
        <dbReference type="SAM" id="MobiDB-lite"/>
    </source>
</evidence>
<feature type="chain" id="PRO_5020433471" description="DUF4352 domain-containing protein" evidence="3">
    <location>
        <begin position="26"/>
        <end position="325"/>
    </location>
</feature>
<dbReference type="Proteomes" id="UP000294927">
    <property type="component" value="Unassembled WGS sequence"/>
</dbReference>
<keyword evidence="1 3" id="KW-0732">Signal</keyword>
<feature type="region of interest" description="Disordered" evidence="2">
    <location>
        <begin position="172"/>
        <end position="202"/>
    </location>
</feature>
<reference evidence="4 5" key="1">
    <citation type="submission" date="2019-03" db="EMBL/GenBank/DDBJ databases">
        <title>Genomic Encyclopedia of Archaeal and Bacterial Type Strains, Phase II (KMG-II): from individual species to whole genera.</title>
        <authorList>
            <person name="Goeker M."/>
        </authorList>
    </citation>
    <scope>NUCLEOTIDE SEQUENCE [LARGE SCALE GENOMIC DNA]</scope>
    <source>
        <strain evidence="4 5">DSM 45499</strain>
    </source>
</reference>
<protein>
    <recommendedName>
        <fullName evidence="6">DUF4352 domain-containing protein</fullName>
    </recommendedName>
</protein>
<evidence type="ECO:0000313" key="4">
    <source>
        <dbReference type="EMBL" id="TDV54895.1"/>
    </source>
</evidence>
<gene>
    <name evidence="4" type="ORF">CLV71_103136</name>
</gene>
<evidence type="ECO:0000313" key="5">
    <source>
        <dbReference type="Proteomes" id="UP000294927"/>
    </source>
</evidence>
<organism evidence="4 5">
    <name type="scientific">Actinophytocola oryzae</name>
    <dbReference type="NCBI Taxonomy" id="502181"/>
    <lineage>
        <taxon>Bacteria</taxon>
        <taxon>Bacillati</taxon>
        <taxon>Actinomycetota</taxon>
        <taxon>Actinomycetes</taxon>
        <taxon>Pseudonocardiales</taxon>
        <taxon>Pseudonocardiaceae</taxon>
    </lineage>
</organism>
<evidence type="ECO:0000256" key="3">
    <source>
        <dbReference type="SAM" id="SignalP"/>
    </source>
</evidence>
<evidence type="ECO:0000256" key="1">
    <source>
        <dbReference type="ARBA" id="ARBA00022729"/>
    </source>
</evidence>
<dbReference type="InterPro" id="IPR029050">
    <property type="entry name" value="Immunoprotect_excell_Ig-like"/>
</dbReference>
<sequence>MTVAARRWVALLALVLCAVSGCASAVAGEATPEQVVGVTQTSDVRGNLDVTPLALVDPAPVYRESEYSSEPEEGTRLVAVRWLVTNVDAEDILIGPVGTTHFVGNNGTTYDDSLLETSAGAMFDQLRLSPRQSMVGFTTAEIPEDVTVDEVEFTGGFGPDDEVLTWKTAGQAVKEAPKPPPRRNGPATKPLGTGQEVEGTSDGDEFRLAVTPTKVTDPVEPRGQVYAEEDRRLLAVDLTVRNEGRAAYEDEQSDADLRIFAVHNAQDEAYTSHVYGAFADREGPLPPGAEAKWTIYFQVPTDFEVDRISFSPSFGRTVARIWTVT</sequence>
<comment type="caution">
    <text evidence="4">The sequence shown here is derived from an EMBL/GenBank/DDBJ whole genome shotgun (WGS) entry which is preliminary data.</text>
</comment>
<evidence type="ECO:0008006" key="6">
    <source>
        <dbReference type="Google" id="ProtNLM"/>
    </source>
</evidence>
<dbReference type="AlphaFoldDB" id="A0A4R7VYQ2"/>
<dbReference type="PROSITE" id="PS51257">
    <property type="entry name" value="PROKAR_LIPOPROTEIN"/>
    <property type="match status" value="1"/>
</dbReference>
<name>A0A4R7VYQ2_9PSEU</name>
<keyword evidence="5" id="KW-1185">Reference proteome</keyword>
<proteinExistence type="predicted"/>
<accession>A0A4R7VYQ2</accession>